<gene>
    <name evidence="1" type="ORF">SPARVUS_LOCUS769687</name>
</gene>
<keyword evidence="2" id="KW-1185">Reference proteome</keyword>
<comment type="caution">
    <text evidence="1">The sequence shown here is derived from an EMBL/GenBank/DDBJ whole genome shotgun (WGS) entry which is preliminary data.</text>
</comment>
<dbReference type="Proteomes" id="UP001162483">
    <property type="component" value="Unassembled WGS sequence"/>
</dbReference>
<evidence type="ECO:0000313" key="1">
    <source>
        <dbReference type="EMBL" id="CAI9534985.1"/>
    </source>
</evidence>
<reference evidence="1" key="1">
    <citation type="submission" date="2023-05" db="EMBL/GenBank/DDBJ databases">
        <authorList>
            <person name="Stuckert A."/>
        </authorList>
    </citation>
    <scope>NUCLEOTIDE SEQUENCE</scope>
</reference>
<name>A0ABN9AL91_9NEOB</name>
<protein>
    <submittedName>
        <fullName evidence="1">Uncharacterized protein</fullName>
    </submittedName>
</protein>
<evidence type="ECO:0000313" key="2">
    <source>
        <dbReference type="Proteomes" id="UP001162483"/>
    </source>
</evidence>
<organism evidence="1 2">
    <name type="scientific">Staurois parvus</name>
    <dbReference type="NCBI Taxonomy" id="386267"/>
    <lineage>
        <taxon>Eukaryota</taxon>
        <taxon>Metazoa</taxon>
        <taxon>Chordata</taxon>
        <taxon>Craniata</taxon>
        <taxon>Vertebrata</taxon>
        <taxon>Euteleostomi</taxon>
        <taxon>Amphibia</taxon>
        <taxon>Batrachia</taxon>
        <taxon>Anura</taxon>
        <taxon>Neobatrachia</taxon>
        <taxon>Ranoidea</taxon>
        <taxon>Ranidae</taxon>
        <taxon>Staurois</taxon>
    </lineage>
</organism>
<accession>A0ABN9AL91</accession>
<proteinExistence type="predicted"/>
<sequence>MAVLCTAIPSSVLELTGRKTVLFTNNLPPSQRLSVITGRRWVNTGWDPVIDIRGREWQQMQNGTHIHYLYIYTRDSVHRCRPVTVYLL</sequence>
<dbReference type="EMBL" id="CATNWA010000237">
    <property type="protein sequence ID" value="CAI9534985.1"/>
    <property type="molecule type" value="Genomic_DNA"/>
</dbReference>